<evidence type="ECO:0000313" key="2">
    <source>
        <dbReference type="EMBL" id="MCO6045817.1"/>
    </source>
</evidence>
<feature type="transmembrane region" description="Helical" evidence="1">
    <location>
        <begin position="55"/>
        <end position="79"/>
    </location>
</feature>
<keyword evidence="1" id="KW-1133">Transmembrane helix</keyword>
<dbReference type="EMBL" id="JAMXLR010000061">
    <property type="protein sequence ID" value="MCO6045817.1"/>
    <property type="molecule type" value="Genomic_DNA"/>
</dbReference>
<comment type="caution">
    <text evidence="2">The sequence shown here is derived from an EMBL/GenBank/DDBJ whole genome shotgun (WGS) entry which is preliminary data.</text>
</comment>
<dbReference type="Proteomes" id="UP001155241">
    <property type="component" value="Unassembled WGS sequence"/>
</dbReference>
<accession>A0A9X2FD04</accession>
<gene>
    <name evidence="2" type="ORF">NG895_18110</name>
</gene>
<feature type="transmembrane region" description="Helical" evidence="1">
    <location>
        <begin position="112"/>
        <end position="135"/>
    </location>
</feature>
<dbReference type="RefSeq" id="WP_252853927.1">
    <property type="nucleotide sequence ID" value="NZ_JAMXLR010000061.1"/>
</dbReference>
<keyword evidence="1" id="KW-0812">Transmembrane</keyword>
<keyword evidence="1" id="KW-0472">Membrane</keyword>
<keyword evidence="3" id="KW-1185">Reference proteome</keyword>
<sequence length="153" mass="16893">MSGTTRVARPRGAAAIAIVNGTAAVLHVLFWSLAFLRLSSPPAGAISPPAEALPFTYGFGIADLLWSVPFLVVSAIGLWRMRDWGWFAAQLAHALYFYSLTVIVVRDLLSRAISPGTVVFLPFAMFAMWASVYLWRTRKLFWSNVSNSPCVER</sequence>
<reference evidence="2" key="1">
    <citation type="submission" date="2022-06" db="EMBL/GenBank/DDBJ databases">
        <title>Aeoliella straminimaris, a novel planctomycete from sediments.</title>
        <authorList>
            <person name="Vitorino I.R."/>
            <person name="Lage O.M."/>
        </authorList>
    </citation>
    <scope>NUCLEOTIDE SEQUENCE</scope>
    <source>
        <strain evidence="2">ICT_H6.2</strain>
    </source>
</reference>
<feature type="transmembrane region" description="Helical" evidence="1">
    <location>
        <begin position="12"/>
        <end position="35"/>
    </location>
</feature>
<evidence type="ECO:0000256" key="1">
    <source>
        <dbReference type="SAM" id="Phobius"/>
    </source>
</evidence>
<name>A0A9X2FD04_9BACT</name>
<protein>
    <submittedName>
        <fullName evidence="2">Uncharacterized protein</fullName>
    </submittedName>
</protein>
<organism evidence="2 3">
    <name type="scientific">Aeoliella straminimaris</name>
    <dbReference type="NCBI Taxonomy" id="2954799"/>
    <lineage>
        <taxon>Bacteria</taxon>
        <taxon>Pseudomonadati</taxon>
        <taxon>Planctomycetota</taxon>
        <taxon>Planctomycetia</taxon>
        <taxon>Pirellulales</taxon>
        <taxon>Lacipirellulaceae</taxon>
        <taxon>Aeoliella</taxon>
    </lineage>
</organism>
<proteinExistence type="predicted"/>
<dbReference type="AlphaFoldDB" id="A0A9X2FD04"/>
<feature type="transmembrane region" description="Helical" evidence="1">
    <location>
        <begin position="86"/>
        <end position="106"/>
    </location>
</feature>
<evidence type="ECO:0000313" key="3">
    <source>
        <dbReference type="Proteomes" id="UP001155241"/>
    </source>
</evidence>